<proteinExistence type="predicted"/>
<reference evidence="1" key="1">
    <citation type="journal article" date="2022" name="Viruses">
        <title>Isolation of novel Xanthomonas phages for the plant pathogens X. translucens and X. campestris.</title>
        <authorList>
            <person name="Erdrich S.H."/>
            <person name="Sharma V."/>
            <person name="Schurr U."/>
            <person name="Arsova B."/>
            <person name="Frunzke J."/>
        </authorList>
    </citation>
    <scope>NUCLEOTIDE SEQUENCE</scope>
</reference>
<sequence>MADEIDATNDRIENETALLVADACRQAAMIPKGEPGDCFYCGEYFARVVFIASINEYCCGKCRDRRGLG</sequence>
<dbReference type="Proteomes" id="UP001056608">
    <property type="component" value="Segment"/>
</dbReference>
<name>A0A9E7J660_9CAUD</name>
<organism evidence="1 2">
    <name type="scientific">Xanthomonas phage Pfeifenkraut</name>
    <dbReference type="NCBI Taxonomy" id="2939132"/>
    <lineage>
        <taxon>Viruses</taxon>
        <taxon>Duplodnaviria</taxon>
        <taxon>Heunggongvirae</taxon>
        <taxon>Uroviricota</taxon>
        <taxon>Caudoviricetes</taxon>
        <taxon>Stanbaylleyvirinae</taxon>
        <taxon>Shirevirus</taxon>
        <taxon>Shirevirus pfeifenkraut</taxon>
    </lineage>
</organism>
<evidence type="ECO:0000313" key="1">
    <source>
        <dbReference type="EMBL" id="URA06944.1"/>
    </source>
</evidence>
<accession>A0A9E7J660</accession>
<dbReference type="EMBL" id="ON189044">
    <property type="protein sequence ID" value="URA06944.1"/>
    <property type="molecule type" value="Genomic_DNA"/>
</dbReference>
<evidence type="ECO:0000313" key="2">
    <source>
        <dbReference type="Proteomes" id="UP001056608"/>
    </source>
</evidence>
<keyword evidence="2" id="KW-1185">Reference proteome</keyword>
<gene>
    <name evidence="1" type="ORF">Pfeifenkraut_BL30047</name>
</gene>
<protein>
    <submittedName>
        <fullName evidence="1">Uncharacterized protein</fullName>
    </submittedName>
</protein>